<dbReference type="GO" id="GO:0050650">
    <property type="term" value="P:chondroitin sulfate proteoglycan biosynthetic process"/>
    <property type="evidence" value="ECO:0007669"/>
    <property type="project" value="InterPro"/>
</dbReference>
<dbReference type="GO" id="GO:1902884">
    <property type="term" value="P:positive regulation of response to oxidative stress"/>
    <property type="evidence" value="ECO:0007669"/>
    <property type="project" value="InterPro"/>
</dbReference>
<dbReference type="Proteomes" id="UP000887577">
    <property type="component" value="Unplaced"/>
</dbReference>
<dbReference type="GO" id="GO:0016020">
    <property type="term" value="C:membrane"/>
    <property type="evidence" value="ECO:0007669"/>
    <property type="project" value="InterPro"/>
</dbReference>
<accession>A0A914XYU1</accession>
<evidence type="ECO:0000256" key="1">
    <source>
        <dbReference type="SAM" id="Phobius"/>
    </source>
</evidence>
<name>A0A914XYU1_9BILA</name>
<keyword evidence="1" id="KW-0472">Membrane</keyword>
<proteinExistence type="predicted"/>
<dbReference type="AlphaFoldDB" id="A0A914XYU1"/>
<keyword evidence="1" id="KW-0812">Transmembrane</keyword>
<dbReference type="PANTHER" id="PTHR22900">
    <property type="entry name" value="PROTEIN CBG14245-RELATED"/>
    <property type="match status" value="1"/>
</dbReference>
<evidence type="ECO:0000313" key="3">
    <source>
        <dbReference type="WBParaSite" id="PSU_v2.g12118.t1"/>
    </source>
</evidence>
<dbReference type="PANTHER" id="PTHR22900:SF5">
    <property type="entry name" value="PROTEIN CBG14245"/>
    <property type="match status" value="1"/>
</dbReference>
<keyword evidence="2" id="KW-1185">Reference proteome</keyword>
<sequence length="384" mass="45196">MFSTFLRNTRVPFVFYFITIAAMIIYCFYISHQSSQGLSTFNSRFNEPLEAPIIDEKMLEKVKFQEIEKEESLIRLNDMDTIRKANADPLPVISDFGTDWKQPNWTENICSGEDEIKCGAKLKSLETRLRASPKYKTVACIIQKNMSTILQAIMCYLFDEASFVKAGRIISRECHNNRFCVKKNEFNAVYAATRVLNVTRTEMADWKYVAIVRDPIDRFLSGFVDKCIRKPNDLEYYCNNCGSNMTCFILTEYERIMRSSNGNVLSRTFEDRHFFPQNWRCNFRTELKHYQLIEYSSHPEHTNKFLNDLLEAFKQQHVPDESQKFIKDQLTGGRTVHTTVASDARIFLEKRLLSSPFLMEYIIRMFYWDFRLLGFKLPTFKPIE</sequence>
<organism evidence="2 3">
    <name type="scientific">Panagrolaimus superbus</name>
    <dbReference type="NCBI Taxonomy" id="310955"/>
    <lineage>
        <taxon>Eukaryota</taxon>
        <taxon>Metazoa</taxon>
        <taxon>Ecdysozoa</taxon>
        <taxon>Nematoda</taxon>
        <taxon>Chromadorea</taxon>
        <taxon>Rhabditida</taxon>
        <taxon>Tylenchina</taxon>
        <taxon>Panagrolaimomorpha</taxon>
        <taxon>Panagrolaimoidea</taxon>
        <taxon>Panagrolaimidae</taxon>
        <taxon>Panagrolaimus</taxon>
    </lineage>
</organism>
<dbReference type="InterPro" id="IPR007669">
    <property type="entry name" value="Chst-1-like"/>
</dbReference>
<protein>
    <submittedName>
        <fullName evidence="3">Uncharacterized protein</fullName>
    </submittedName>
</protein>
<reference evidence="3" key="1">
    <citation type="submission" date="2022-11" db="UniProtKB">
        <authorList>
            <consortium name="WormBaseParasite"/>
        </authorList>
    </citation>
    <scope>IDENTIFICATION</scope>
</reference>
<dbReference type="Pfam" id="PF03567">
    <property type="entry name" value="Sulfotransfer_2"/>
    <property type="match status" value="1"/>
</dbReference>
<dbReference type="GO" id="GO:0047756">
    <property type="term" value="F:chondroitin 4-sulfotransferase activity"/>
    <property type="evidence" value="ECO:0007669"/>
    <property type="project" value="InterPro"/>
</dbReference>
<keyword evidence="1" id="KW-1133">Transmembrane helix</keyword>
<dbReference type="WBParaSite" id="PSU_v2.g12118.t1">
    <property type="protein sequence ID" value="PSU_v2.g12118.t1"/>
    <property type="gene ID" value="PSU_v2.g12118"/>
</dbReference>
<dbReference type="InterPro" id="IPR005331">
    <property type="entry name" value="Sulfotransferase"/>
</dbReference>
<feature type="transmembrane region" description="Helical" evidence="1">
    <location>
        <begin position="12"/>
        <end position="31"/>
    </location>
</feature>
<evidence type="ECO:0000313" key="2">
    <source>
        <dbReference type="Proteomes" id="UP000887577"/>
    </source>
</evidence>